<proteinExistence type="predicted"/>
<evidence type="ECO:0000313" key="2">
    <source>
        <dbReference type="EMBL" id="BCO33665.1"/>
    </source>
</evidence>
<dbReference type="Proteomes" id="UP000595446">
    <property type="component" value="Chromosome"/>
</dbReference>
<name>A0A7R7JFC6_9MYCO</name>
<feature type="region of interest" description="Disordered" evidence="1">
    <location>
        <begin position="219"/>
        <end position="243"/>
    </location>
</feature>
<feature type="compositionally biased region" description="Basic residues" evidence="1">
    <location>
        <begin position="225"/>
        <end position="243"/>
    </location>
</feature>
<organism evidence="2 3">
    <name type="scientific">Mycobacterium heckeshornense</name>
    <dbReference type="NCBI Taxonomy" id="110505"/>
    <lineage>
        <taxon>Bacteria</taxon>
        <taxon>Bacillati</taxon>
        <taxon>Actinomycetota</taxon>
        <taxon>Actinomycetes</taxon>
        <taxon>Mycobacteriales</taxon>
        <taxon>Mycobacteriaceae</taxon>
        <taxon>Mycobacterium</taxon>
    </lineage>
</organism>
<sequence length="243" mass="26969">MRGDMHVRFGGRAAETHRVERPAGRCGPTPTHQPAHAPTRTETTHRIRGRLPCTPQRSADRRKVNRCAQNPGRFITQSLDLTGPGIPPATQHPVPACRTRDLPSRQPGLDADNISLYRHHRCLRALQRGTPQADQDFSGVPRTHQFLVTLTVHTNKINPAATPTVTSADSMKNGHPVVAIQRDGQQPDRGNACWGSHTGLTTLEWKSHRILLSRQSLLDGSARQAGRRPGRRRARRSSRQAQL</sequence>
<keyword evidence="3" id="KW-1185">Reference proteome</keyword>
<feature type="region of interest" description="Disordered" evidence="1">
    <location>
        <begin position="18"/>
        <end position="45"/>
    </location>
</feature>
<dbReference type="EMBL" id="AP024237">
    <property type="protein sequence ID" value="BCO33665.1"/>
    <property type="molecule type" value="Genomic_DNA"/>
</dbReference>
<gene>
    <name evidence="2" type="ORF">MHEC_00980</name>
</gene>
<reference evidence="2 3" key="1">
    <citation type="submission" date="2020-12" db="EMBL/GenBank/DDBJ databases">
        <title>Complete genome sequence of Mycobacterium heckeshornense JCM 15655T, closely related to a pathogenic non-tuberculous mycobacterial species Mycobacterium xenopi.</title>
        <authorList>
            <person name="Yoshida M."/>
            <person name="Fukano H."/>
            <person name="Asakura T."/>
            <person name="Suzuki M."/>
            <person name="Hoshino Y."/>
        </authorList>
    </citation>
    <scope>NUCLEOTIDE SEQUENCE [LARGE SCALE GENOMIC DNA]</scope>
    <source>
        <strain evidence="2 3">JCM 15655</strain>
    </source>
</reference>
<accession>A0A7R7JFC6</accession>
<dbReference type="AlphaFoldDB" id="A0A7R7JFC6"/>
<protein>
    <submittedName>
        <fullName evidence="2">Uncharacterized protein</fullName>
    </submittedName>
</protein>
<evidence type="ECO:0000256" key="1">
    <source>
        <dbReference type="SAM" id="MobiDB-lite"/>
    </source>
</evidence>
<evidence type="ECO:0000313" key="3">
    <source>
        <dbReference type="Proteomes" id="UP000595446"/>
    </source>
</evidence>
<feature type="compositionally biased region" description="Low complexity" evidence="1">
    <location>
        <begin position="28"/>
        <end position="41"/>
    </location>
</feature>